<evidence type="ECO:0000313" key="3">
    <source>
        <dbReference type="Proteomes" id="UP000319502"/>
    </source>
</evidence>
<keyword evidence="2" id="KW-0326">Glycosidase</keyword>
<keyword evidence="2" id="KW-0378">Hydrolase</keyword>
<dbReference type="SMART" id="SM00986">
    <property type="entry name" value="UDG"/>
    <property type="match status" value="1"/>
</dbReference>
<gene>
    <name evidence="2" type="ORF">FHP91_05710</name>
</gene>
<proteinExistence type="predicted"/>
<dbReference type="EMBL" id="VMNK01000004">
    <property type="protein sequence ID" value="TVO58211.1"/>
    <property type="molecule type" value="Genomic_DNA"/>
</dbReference>
<dbReference type="SUPFAM" id="SSF52141">
    <property type="entry name" value="Uracil-DNA glycosylase-like"/>
    <property type="match status" value="1"/>
</dbReference>
<dbReference type="AlphaFoldDB" id="A0A557QZ74"/>
<keyword evidence="3" id="KW-1185">Reference proteome</keyword>
<dbReference type="GO" id="GO:0033958">
    <property type="term" value="F:DNA-deoxyinosine glycosylase activity"/>
    <property type="evidence" value="ECO:0007669"/>
    <property type="project" value="UniProtKB-EC"/>
</dbReference>
<dbReference type="Pfam" id="PF03167">
    <property type="entry name" value="UDG"/>
    <property type="match status" value="1"/>
</dbReference>
<evidence type="ECO:0000259" key="1">
    <source>
        <dbReference type="SMART" id="SM00986"/>
    </source>
</evidence>
<dbReference type="NCBIfam" id="TIGR04274">
    <property type="entry name" value="hypoxanDNAglyco"/>
    <property type="match status" value="1"/>
</dbReference>
<organism evidence="2 3">
    <name type="scientific">Denitromonas halophila</name>
    <dbReference type="NCBI Taxonomy" id="1629404"/>
    <lineage>
        <taxon>Bacteria</taxon>
        <taxon>Pseudomonadati</taxon>
        <taxon>Pseudomonadota</taxon>
        <taxon>Betaproteobacteria</taxon>
        <taxon>Rhodocyclales</taxon>
        <taxon>Zoogloeaceae</taxon>
        <taxon>Denitromonas</taxon>
    </lineage>
</organism>
<dbReference type="Proteomes" id="UP000319502">
    <property type="component" value="Unassembled WGS sequence"/>
</dbReference>
<dbReference type="RefSeq" id="WP_144308686.1">
    <property type="nucleotide sequence ID" value="NZ_VMNK01000004.1"/>
</dbReference>
<accession>A0A557QZ74</accession>
<sequence>MSFVHSFAPLADASATRLILGSMPGKRSLAEQQYYAHPHNGFWPIMAELFGFEVTASYAERCAALTAAGVAVWDVLAACTRESSLDSDIVEASIVPNDFAGFLTAHPGIEAIYFNGAKAESSFNTHVLPTLSEAHAAIRRHRRLPSTSPAHAGMRFDAKLDAWQRAIAP</sequence>
<dbReference type="EC" id="3.2.2.15" evidence="2"/>
<reference evidence="2 3" key="1">
    <citation type="submission" date="2019-07" db="EMBL/GenBank/DDBJ databases">
        <title>The pathways for chlorine oxyanion respiration interact through the shared metabolite chlorate.</title>
        <authorList>
            <person name="Barnum T.P."/>
            <person name="Cheng Y."/>
            <person name="Hill K.A."/>
            <person name="Lucas L.N."/>
            <person name="Carlson H.K."/>
            <person name="Coates J.D."/>
        </authorList>
    </citation>
    <scope>NUCLEOTIDE SEQUENCE [LARGE SCALE GENOMIC DNA]</scope>
    <source>
        <strain evidence="2 3">SFB-3</strain>
    </source>
</reference>
<dbReference type="SMART" id="SM00987">
    <property type="entry name" value="UreE_C"/>
    <property type="match status" value="1"/>
</dbReference>
<dbReference type="InterPro" id="IPR026353">
    <property type="entry name" value="Hypoxan-DNA_Glyclase"/>
</dbReference>
<dbReference type="CDD" id="cd10032">
    <property type="entry name" value="UDG-F6_HDG"/>
    <property type="match status" value="1"/>
</dbReference>
<dbReference type="InterPro" id="IPR036895">
    <property type="entry name" value="Uracil-DNA_glycosylase-like_sf"/>
</dbReference>
<comment type="caution">
    <text evidence="2">The sequence shown here is derived from an EMBL/GenBank/DDBJ whole genome shotgun (WGS) entry which is preliminary data.</text>
</comment>
<dbReference type="Gene3D" id="3.40.470.10">
    <property type="entry name" value="Uracil-DNA glycosylase-like domain"/>
    <property type="match status" value="1"/>
</dbReference>
<feature type="domain" description="Uracil-DNA glycosylase-like" evidence="1">
    <location>
        <begin position="8"/>
        <end position="167"/>
    </location>
</feature>
<evidence type="ECO:0000313" key="2">
    <source>
        <dbReference type="EMBL" id="TVO58211.1"/>
    </source>
</evidence>
<protein>
    <submittedName>
        <fullName evidence="2">DNA-deoxyinosine glycosylase</fullName>
        <ecNumber evidence="2">3.2.2.15</ecNumber>
    </submittedName>
</protein>
<name>A0A557QZ74_9RHOO</name>
<dbReference type="OrthoDB" id="9799921at2"/>
<dbReference type="InterPro" id="IPR005122">
    <property type="entry name" value="Uracil-DNA_glycosylase-like"/>
</dbReference>